<evidence type="ECO:0000256" key="1">
    <source>
        <dbReference type="ARBA" id="ARBA00022741"/>
    </source>
</evidence>
<evidence type="ECO:0000256" key="3">
    <source>
        <dbReference type="ARBA" id="ARBA00022806"/>
    </source>
</evidence>
<feature type="domain" description="UvrD-like helicase C-terminal" evidence="6">
    <location>
        <begin position="2"/>
        <end position="62"/>
    </location>
</feature>
<dbReference type="InterPro" id="IPR014017">
    <property type="entry name" value="DNA_helicase_UvrD-like_C"/>
</dbReference>
<dbReference type="InterPro" id="IPR027417">
    <property type="entry name" value="P-loop_NTPase"/>
</dbReference>
<dbReference type="PANTHER" id="PTHR11070">
    <property type="entry name" value="UVRD / RECB / PCRA DNA HELICASE FAMILY MEMBER"/>
    <property type="match status" value="1"/>
</dbReference>
<dbReference type="PANTHER" id="PTHR11070:SF2">
    <property type="entry name" value="ATP-DEPENDENT DNA HELICASE SRS2"/>
    <property type="match status" value="1"/>
</dbReference>
<evidence type="ECO:0000256" key="4">
    <source>
        <dbReference type="ARBA" id="ARBA00022840"/>
    </source>
</evidence>
<evidence type="ECO:0000256" key="2">
    <source>
        <dbReference type="ARBA" id="ARBA00022801"/>
    </source>
</evidence>
<reference evidence="7 8" key="1">
    <citation type="submission" date="2023-02" db="EMBL/GenBank/DDBJ databases">
        <title>Entomopathogenic bacteria.</title>
        <authorList>
            <person name="Machado R.A."/>
        </authorList>
    </citation>
    <scope>NUCLEOTIDE SEQUENCE [LARGE SCALE GENOMIC DNA]</scope>
    <source>
        <strain evidence="7 8">XENO-2</strain>
    </source>
</reference>
<comment type="caution">
    <text evidence="7">The sequence shown here is derived from an EMBL/GenBank/DDBJ whole genome shotgun (WGS) entry which is preliminary data.</text>
</comment>
<dbReference type="GO" id="GO:0004527">
    <property type="term" value="F:exonuclease activity"/>
    <property type="evidence" value="ECO:0007669"/>
    <property type="project" value="UniProtKB-KW"/>
</dbReference>
<dbReference type="SUPFAM" id="SSF52540">
    <property type="entry name" value="P-loop containing nucleoside triphosphate hydrolases"/>
    <property type="match status" value="1"/>
</dbReference>
<dbReference type="Proteomes" id="UP001220225">
    <property type="component" value="Unassembled WGS sequence"/>
</dbReference>
<keyword evidence="7" id="KW-0540">Nuclease</keyword>
<evidence type="ECO:0000259" key="6">
    <source>
        <dbReference type="Pfam" id="PF13361"/>
    </source>
</evidence>
<evidence type="ECO:0000313" key="8">
    <source>
        <dbReference type="Proteomes" id="UP001220225"/>
    </source>
</evidence>
<accession>A0ABT5LYM2</accession>
<dbReference type="EMBL" id="JAQRFN010000055">
    <property type="protein sequence ID" value="MDC9598943.1"/>
    <property type="molecule type" value="Genomic_DNA"/>
</dbReference>
<keyword evidence="4" id="KW-0067">ATP-binding</keyword>
<keyword evidence="8" id="KW-1185">Reference proteome</keyword>
<organism evidence="7 8">
    <name type="scientific">Xenorhabdus anantnagensis</name>
    <dbReference type="NCBI Taxonomy" id="3025875"/>
    <lineage>
        <taxon>Bacteria</taxon>
        <taxon>Pseudomonadati</taxon>
        <taxon>Pseudomonadota</taxon>
        <taxon>Gammaproteobacteria</taxon>
        <taxon>Enterobacterales</taxon>
        <taxon>Morganellaceae</taxon>
        <taxon>Xenorhabdus</taxon>
    </lineage>
</organism>
<keyword evidence="3" id="KW-0347">Helicase</keyword>
<protein>
    <recommendedName>
        <fullName evidence="5">DNA 3'-5' helicase II</fullName>
    </recommendedName>
</protein>
<gene>
    <name evidence="7" type="ORF">PSI14_19440</name>
</gene>
<keyword evidence="2" id="KW-0378">Hydrolase</keyword>
<proteinExistence type="predicted"/>
<name>A0ABT5LYM2_9GAMM</name>
<evidence type="ECO:0000313" key="7">
    <source>
        <dbReference type="EMBL" id="MDC9598943.1"/>
    </source>
</evidence>
<dbReference type="Pfam" id="PF13361">
    <property type="entry name" value="UvrD_C"/>
    <property type="match status" value="1"/>
</dbReference>
<sequence>MALSTMNSAKGLEFDHVIILGLSNTNMQHLDDENDDKLQQLKRLLAMAISRARESVVIGYKESEKSDLVNYFTNGTFDEVNL</sequence>
<dbReference type="InterPro" id="IPR000212">
    <property type="entry name" value="DNA_helicase_UvrD/REP"/>
</dbReference>
<keyword evidence="1" id="KW-0547">Nucleotide-binding</keyword>
<keyword evidence="7" id="KW-0269">Exonuclease</keyword>
<evidence type="ECO:0000256" key="5">
    <source>
        <dbReference type="ARBA" id="ARBA00034923"/>
    </source>
</evidence>
<dbReference type="Gene3D" id="3.40.50.300">
    <property type="entry name" value="P-loop containing nucleotide triphosphate hydrolases"/>
    <property type="match status" value="1"/>
</dbReference>